<sequence length="96" mass="10862">SQKTFLARHAFEKEFRRDEISGVTIEMVDEKEVIIVNLNLPKGSSLHFDLPSVFGGFPVIIDYGLVEPFHRNYHEELMPGISIGRFKNPPNASCTS</sequence>
<accession>A0A9N9G9F6</accession>
<evidence type="ECO:0000313" key="1">
    <source>
        <dbReference type="EMBL" id="CAG8594370.1"/>
    </source>
</evidence>
<dbReference type="OrthoDB" id="2415964at2759"/>
<dbReference type="EMBL" id="CAJVPZ010008103">
    <property type="protein sequence ID" value="CAG8594370.1"/>
    <property type="molecule type" value="Genomic_DNA"/>
</dbReference>
<feature type="non-terminal residue" evidence="1">
    <location>
        <position position="96"/>
    </location>
</feature>
<keyword evidence="2" id="KW-1185">Reference proteome</keyword>
<comment type="caution">
    <text evidence="1">The sequence shown here is derived from an EMBL/GenBank/DDBJ whole genome shotgun (WGS) entry which is preliminary data.</text>
</comment>
<evidence type="ECO:0000313" key="2">
    <source>
        <dbReference type="Proteomes" id="UP000789396"/>
    </source>
</evidence>
<reference evidence="1" key="1">
    <citation type="submission" date="2021-06" db="EMBL/GenBank/DDBJ databases">
        <authorList>
            <person name="Kallberg Y."/>
            <person name="Tangrot J."/>
            <person name="Rosling A."/>
        </authorList>
    </citation>
    <scope>NUCLEOTIDE SEQUENCE</scope>
    <source>
        <strain evidence="1">IN212</strain>
    </source>
</reference>
<protein>
    <submittedName>
        <fullName evidence="1">17636_t:CDS:1</fullName>
    </submittedName>
</protein>
<name>A0A9N9G9F6_9GLOM</name>
<organism evidence="1 2">
    <name type="scientific">Racocetra fulgida</name>
    <dbReference type="NCBI Taxonomy" id="60492"/>
    <lineage>
        <taxon>Eukaryota</taxon>
        <taxon>Fungi</taxon>
        <taxon>Fungi incertae sedis</taxon>
        <taxon>Mucoromycota</taxon>
        <taxon>Glomeromycotina</taxon>
        <taxon>Glomeromycetes</taxon>
        <taxon>Diversisporales</taxon>
        <taxon>Gigasporaceae</taxon>
        <taxon>Racocetra</taxon>
    </lineage>
</organism>
<proteinExistence type="predicted"/>
<gene>
    <name evidence="1" type="ORF">RFULGI_LOCUS6357</name>
</gene>
<dbReference type="AlphaFoldDB" id="A0A9N9G9F6"/>
<dbReference type="Proteomes" id="UP000789396">
    <property type="component" value="Unassembled WGS sequence"/>
</dbReference>